<dbReference type="RefSeq" id="WP_066430715.1">
    <property type="nucleotide sequence ID" value="NZ_CP014227.1"/>
</dbReference>
<evidence type="ECO:0000313" key="7">
    <source>
        <dbReference type="Proteomes" id="UP000215539"/>
    </source>
</evidence>
<dbReference type="EMBL" id="CP014227">
    <property type="protein sequence ID" value="AMD85794.1"/>
    <property type="molecule type" value="Genomic_DNA"/>
</dbReference>
<dbReference type="GO" id="GO:0016787">
    <property type="term" value="F:hydrolase activity"/>
    <property type="evidence" value="ECO:0007669"/>
    <property type="project" value="UniProtKB-UniRule"/>
</dbReference>
<protein>
    <recommendedName>
        <fullName evidence="2">UPF0173 metal-dependent hydrolase AXF12_09900</fullName>
    </recommendedName>
</protein>
<gene>
    <name evidence="4" type="ORF">AXF12_09900</name>
    <name evidence="5" type="ORF">SAMEA44541418_02179</name>
</gene>
<dbReference type="PANTHER" id="PTHR43546">
    <property type="entry name" value="UPF0173 METAL-DEPENDENT HYDROLASE MJ1163-RELATED"/>
    <property type="match status" value="1"/>
</dbReference>
<reference evidence="4 6" key="1">
    <citation type="submission" date="2016-02" db="EMBL/GenBank/DDBJ databases">
        <authorList>
            <person name="Holder M.E."/>
            <person name="Ajami N.J."/>
            <person name="Petrosino J.F."/>
        </authorList>
    </citation>
    <scope>NUCLEOTIDE SEQUENCE [LARGE SCALE GENOMIC DNA]</scope>
    <source>
        <strain evidence="4 6">CCUG 32990</strain>
    </source>
</reference>
<dbReference type="KEGG" id="chg:AXF12_09900"/>
<dbReference type="Proteomes" id="UP000215539">
    <property type="component" value="Chromosome 1"/>
</dbReference>
<accession>A0AAX2H0K0</accession>
<dbReference type="SUPFAM" id="SSF56281">
    <property type="entry name" value="Metallo-hydrolase/oxidoreductase"/>
    <property type="match status" value="1"/>
</dbReference>
<organism evidence="5 7">
    <name type="scientific">Capnocytophaga haemolytica</name>
    <dbReference type="NCBI Taxonomy" id="45243"/>
    <lineage>
        <taxon>Bacteria</taxon>
        <taxon>Pseudomonadati</taxon>
        <taxon>Bacteroidota</taxon>
        <taxon>Flavobacteriia</taxon>
        <taxon>Flavobacteriales</taxon>
        <taxon>Flavobacteriaceae</taxon>
        <taxon>Capnocytophaga</taxon>
    </lineage>
</organism>
<dbReference type="PANTHER" id="PTHR43546:SF3">
    <property type="entry name" value="UPF0173 METAL-DEPENDENT HYDROLASE MJ1163"/>
    <property type="match status" value="1"/>
</dbReference>
<feature type="domain" description="Metallo-beta-lactamase" evidence="3">
    <location>
        <begin position="7"/>
        <end position="191"/>
    </location>
</feature>
<evidence type="ECO:0000313" key="5">
    <source>
        <dbReference type="EMBL" id="SNV15848.1"/>
    </source>
</evidence>
<dbReference type="InterPro" id="IPR022877">
    <property type="entry name" value="UPF0173"/>
</dbReference>
<sequence>MRVTYLGHACVQIEAAGKYFLVDPFISANPLAKHIDIHKIKADFILITHAHEDHILDVEAIAKNTGATLITNPEILHYFEKRGLSGHSMNLGGSHRFVDGHVKIKMIKAEHSSSFPDGSYGGNPAGFLLDHNDETIYIAGDTALHMDMTIIPHQYKINLGIFPIGNNYTMGVRDALTAARFVDVVNVLGVHYDTFPVIKIDKEASKRKFFDAHRRLHLLEIGASLDLEDLRI</sequence>
<dbReference type="EMBL" id="LT906449">
    <property type="protein sequence ID" value="SNV15848.1"/>
    <property type="molecule type" value="Genomic_DNA"/>
</dbReference>
<evidence type="ECO:0000256" key="1">
    <source>
        <dbReference type="ARBA" id="ARBA00022801"/>
    </source>
</evidence>
<evidence type="ECO:0000313" key="6">
    <source>
        <dbReference type="Proteomes" id="UP000065822"/>
    </source>
</evidence>
<dbReference type="InterPro" id="IPR036866">
    <property type="entry name" value="RibonucZ/Hydroxyglut_hydro"/>
</dbReference>
<comment type="similarity">
    <text evidence="2">Belongs to the UPF0173 family.</text>
</comment>
<proteinExistence type="inferred from homology"/>
<dbReference type="Proteomes" id="UP000065822">
    <property type="component" value="Chromosome"/>
</dbReference>
<dbReference type="NCBIfam" id="NF001911">
    <property type="entry name" value="PRK00685.1"/>
    <property type="match status" value="1"/>
</dbReference>
<dbReference type="Gene3D" id="3.60.15.10">
    <property type="entry name" value="Ribonuclease Z/Hydroxyacylglutathione hydrolase-like"/>
    <property type="match status" value="1"/>
</dbReference>
<evidence type="ECO:0000313" key="4">
    <source>
        <dbReference type="EMBL" id="AMD85794.1"/>
    </source>
</evidence>
<dbReference type="HAMAP" id="MF_00457">
    <property type="entry name" value="UPF0173"/>
    <property type="match status" value="1"/>
</dbReference>
<dbReference type="SMART" id="SM00849">
    <property type="entry name" value="Lactamase_B"/>
    <property type="match status" value="1"/>
</dbReference>
<dbReference type="InterPro" id="IPR050114">
    <property type="entry name" value="UPF0173_UPF0282_UlaG_hydrolase"/>
</dbReference>
<reference evidence="5 7" key="2">
    <citation type="submission" date="2017-06" db="EMBL/GenBank/DDBJ databases">
        <authorList>
            <consortium name="Pathogen Informatics"/>
        </authorList>
    </citation>
    <scope>NUCLEOTIDE SEQUENCE [LARGE SCALE GENOMIC DNA]</scope>
    <source>
        <strain evidence="5 7">NCTC12947</strain>
    </source>
</reference>
<evidence type="ECO:0000256" key="2">
    <source>
        <dbReference type="HAMAP-Rule" id="MF_00457"/>
    </source>
</evidence>
<dbReference type="Pfam" id="PF12706">
    <property type="entry name" value="Lactamase_B_2"/>
    <property type="match status" value="1"/>
</dbReference>
<evidence type="ECO:0000259" key="3">
    <source>
        <dbReference type="SMART" id="SM00849"/>
    </source>
</evidence>
<dbReference type="AlphaFoldDB" id="A0AAX2H0K0"/>
<keyword evidence="6" id="KW-1185">Reference proteome</keyword>
<name>A0AAX2H0K0_9FLAO</name>
<dbReference type="InterPro" id="IPR001279">
    <property type="entry name" value="Metallo-B-lactamas"/>
</dbReference>
<keyword evidence="1 2" id="KW-0378">Hydrolase</keyword>